<dbReference type="RefSeq" id="WP_260990125.1">
    <property type="nucleotide sequence ID" value="NZ_CP104450.1"/>
</dbReference>
<evidence type="ECO:0000256" key="2">
    <source>
        <dbReference type="ARBA" id="ARBA00022692"/>
    </source>
</evidence>
<dbReference type="EMBL" id="CP104450">
    <property type="protein sequence ID" value="UXE35922.1"/>
    <property type="molecule type" value="Genomic_DNA"/>
</dbReference>
<evidence type="ECO:0000259" key="7">
    <source>
        <dbReference type="Pfam" id="PF17287"/>
    </source>
</evidence>
<feature type="domain" description="ShlB POTRA" evidence="7">
    <location>
        <begin position="153"/>
        <end position="205"/>
    </location>
</feature>
<evidence type="ECO:0000259" key="6">
    <source>
        <dbReference type="Pfam" id="PF08479"/>
    </source>
</evidence>
<dbReference type="GO" id="GO:0046819">
    <property type="term" value="P:protein secretion by the type V secretion system"/>
    <property type="evidence" value="ECO:0007669"/>
    <property type="project" value="TreeGrafter"/>
</dbReference>
<keyword evidence="1" id="KW-0472">Membrane</keyword>
<dbReference type="InterPro" id="IPR051544">
    <property type="entry name" value="TPS_OM_transporter"/>
</dbReference>
<dbReference type="Pfam" id="PF08479">
    <property type="entry name" value="POTRA_2"/>
    <property type="match status" value="1"/>
</dbReference>
<keyword evidence="4" id="KW-0732">Signal</keyword>
<keyword evidence="2" id="KW-0812">Transmembrane</keyword>
<dbReference type="AlphaFoldDB" id="A0A9Q9N1N6"/>
<gene>
    <name evidence="8" type="ORF">N2J37_15205</name>
</gene>
<protein>
    <submittedName>
        <fullName evidence="8">ShlB/FhaC/HecB family hemolysin secretion/activation protein</fullName>
    </submittedName>
</protein>
<dbReference type="PIRSF" id="PIRSF029745">
    <property type="entry name" value="FhaC"/>
    <property type="match status" value="1"/>
</dbReference>
<evidence type="ECO:0000256" key="3">
    <source>
        <dbReference type="ARBA" id="ARBA00023237"/>
    </source>
</evidence>
<feature type="signal peptide" evidence="4">
    <location>
        <begin position="1"/>
        <end position="26"/>
    </location>
</feature>
<dbReference type="InterPro" id="IPR013686">
    <property type="entry name" value="Polypept-transport_assoc_ShlB"/>
</dbReference>
<evidence type="ECO:0000313" key="8">
    <source>
        <dbReference type="EMBL" id="UXE35922.1"/>
    </source>
</evidence>
<dbReference type="InterPro" id="IPR035251">
    <property type="entry name" value="ShlB_POTRA"/>
</dbReference>
<dbReference type="PANTHER" id="PTHR34597">
    <property type="entry name" value="SLR1661 PROTEIN"/>
    <property type="match status" value="1"/>
</dbReference>
<dbReference type="GO" id="GO:0098046">
    <property type="term" value="C:type V protein secretion system complex"/>
    <property type="evidence" value="ECO:0007669"/>
    <property type="project" value="TreeGrafter"/>
</dbReference>
<dbReference type="Gene3D" id="2.40.160.50">
    <property type="entry name" value="membrane protein fhac: a member of the omp85/tpsb transporter family"/>
    <property type="match status" value="1"/>
</dbReference>
<dbReference type="InterPro" id="IPR027282">
    <property type="entry name" value="TPS"/>
</dbReference>
<dbReference type="InterPro" id="IPR005565">
    <property type="entry name" value="Hemolysn_activator_HlyB_C"/>
</dbReference>
<feature type="chain" id="PRO_5040263182" evidence="4">
    <location>
        <begin position="27"/>
        <end position="561"/>
    </location>
</feature>
<accession>A0A9Q9N1N6</accession>
<proteinExistence type="predicted"/>
<sequence>MLTLLPAARRLWFFVAPLLMPFTLFAAPLSPADQSAIEQQQKALLDHTQQQREALRNSTSIQLSPDKSLSVEKGPCFAIKQIRLLGSTALPRDAQKTLTSAPAKGCLSLQEIQLRVRDITQAYLSRGFITSHAWLPEQDISGGLLLIEVTEGKVESITLAGSQDNALRMAFPQAEGRILNLRDLEQGLDQLNRLRSRALTIDVLPGNREGFSRVDLIATDHHLPVSLSLGADNSGQKSTGSRQMNAQLTVDNPLSLADQWMLSAGRDSEFHHDRRSRNLQAGVSVPYGYWLFSAQYGWSDFYQTLSVGDSSSRWRYDGTVQTQRLAVSRTLWRDGKQRMALDMAFSRRETENRLGGVRLGVSSPTLTSVIAGLSYSRTLGNGYLTVGPSLSHGLSLAGATRDDPAHPELPRSEFRRFSLSASWFYPLTPSLYWLTSAYGQTTPDRLYASEQLSVGGQYSVRGYKEQYLSGNRGGYWRNELTWQWMTIPGVGTLSATGALDAGHVVSQKGITDGGTLAGTSLGLELAGRWLSQSLTVAMPLSYPDRLNPDKQVVYWQATVSL</sequence>
<evidence type="ECO:0000313" key="9">
    <source>
        <dbReference type="Proteomes" id="UP001064206"/>
    </source>
</evidence>
<feature type="domain" description="Haemolysin activator HlyB C-terminal" evidence="5">
    <location>
        <begin position="212"/>
        <end position="524"/>
    </location>
</feature>
<dbReference type="Proteomes" id="UP001064206">
    <property type="component" value="Chromosome"/>
</dbReference>
<evidence type="ECO:0000256" key="4">
    <source>
        <dbReference type="SAM" id="SignalP"/>
    </source>
</evidence>
<keyword evidence="3" id="KW-0998">Cell outer membrane</keyword>
<keyword evidence="1" id="KW-1134">Transmembrane beta strand</keyword>
<evidence type="ECO:0000256" key="1">
    <source>
        <dbReference type="ARBA" id="ARBA00022452"/>
    </source>
</evidence>
<dbReference type="Gene3D" id="3.10.20.310">
    <property type="entry name" value="membrane protein fhac"/>
    <property type="match status" value="1"/>
</dbReference>
<dbReference type="PANTHER" id="PTHR34597:SF3">
    <property type="entry name" value="OUTER MEMBRANE TRANSPORTER CDIB"/>
    <property type="match status" value="1"/>
</dbReference>
<dbReference type="Pfam" id="PF03865">
    <property type="entry name" value="ShlB"/>
    <property type="match status" value="1"/>
</dbReference>
<dbReference type="Pfam" id="PF17287">
    <property type="entry name" value="POTRA_3"/>
    <property type="match status" value="1"/>
</dbReference>
<evidence type="ECO:0000259" key="5">
    <source>
        <dbReference type="Pfam" id="PF03865"/>
    </source>
</evidence>
<feature type="domain" description="Polypeptide-transport-associated ShlB-type" evidence="6">
    <location>
        <begin position="77"/>
        <end position="152"/>
    </location>
</feature>
<organism evidence="8 9">
    <name type="scientific">Raoultella ornithinolytica</name>
    <name type="common">Klebsiella ornithinolytica</name>
    <dbReference type="NCBI Taxonomy" id="54291"/>
    <lineage>
        <taxon>Bacteria</taxon>
        <taxon>Pseudomonadati</taxon>
        <taxon>Pseudomonadota</taxon>
        <taxon>Gammaproteobacteria</taxon>
        <taxon>Enterobacterales</taxon>
        <taxon>Enterobacteriaceae</taxon>
        <taxon>Klebsiella/Raoultella group</taxon>
        <taxon>Raoultella</taxon>
    </lineage>
</organism>
<dbReference type="GO" id="GO:0008320">
    <property type="term" value="F:protein transmembrane transporter activity"/>
    <property type="evidence" value="ECO:0007669"/>
    <property type="project" value="TreeGrafter"/>
</dbReference>
<name>A0A9Q9N1N6_RAOOR</name>
<reference evidence="8" key="1">
    <citation type="submission" date="2022-09" db="EMBL/GenBank/DDBJ databases">
        <title>Multidrug resistance Raoultella ornithinolytica Strain MQB_Silv_108.</title>
        <authorList>
            <person name="Quintela-Baluja M."/>
        </authorList>
    </citation>
    <scope>NUCLEOTIDE SEQUENCE</scope>
    <source>
        <strain evidence="8">MQB_Silv_108</strain>
    </source>
</reference>